<dbReference type="AlphaFoldDB" id="A0A1Y2IWA5"/>
<name>A0A1Y2IWA5_TRAC3</name>
<feature type="compositionally biased region" description="Polar residues" evidence="1">
    <location>
        <begin position="223"/>
        <end position="234"/>
    </location>
</feature>
<dbReference type="SUPFAM" id="SSF56112">
    <property type="entry name" value="Protein kinase-like (PK-like)"/>
    <property type="match status" value="1"/>
</dbReference>
<feature type="region of interest" description="Disordered" evidence="1">
    <location>
        <begin position="223"/>
        <end position="245"/>
    </location>
</feature>
<dbReference type="OrthoDB" id="2803068at2759"/>
<evidence type="ECO:0000256" key="1">
    <source>
        <dbReference type="SAM" id="MobiDB-lite"/>
    </source>
</evidence>
<dbReference type="EMBL" id="KZ084094">
    <property type="protein sequence ID" value="OSD04953.1"/>
    <property type="molecule type" value="Genomic_DNA"/>
</dbReference>
<dbReference type="InterPro" id="IPR011009">
    <property type="entry name" value="Kinase-like_dom_sf"/>
</dbReference>
<sequence>MPHGVAHQRMCATISRELLEESTVTLSNDKLIRPDGKVCVTTYIDDVWPVICLTEVKAEIGVGGCDPIDQAKQDYRAVYCSEKVYKRFRDVSCCPCLLLAIAGPNIMVGGAVYAEHVIATPFTDYISLALRDVPGPRSSYDAAIRRAARLIRALKQAVATLNDYWHSLTTNINSEPSSDKISAHYVGPHLTQVSDNGIDISLVYTGRLCANIPAQSMFTARTRISSTAPQSPNAPSDPEQEPRETDVVVKFTKTYSPEGHRLLADRADGPFAPKLFFAGWVKSVDMYVVVMEHIRDAEPADEPLSAEHAAGVRTAVELLHAEGLVFGDLRAPNVLLRVSGGGPLLVDFDWCGPEGEVCYPLGVNMDGSIPWHPEVGTGKPIKKDHDLHLLNVLTAR</sequence>
<accession>A0A1Y2IWA5</accession>
<proteinExistence type="predicted"/>
<gene>
    <name evidence="2" type="ORF">PYCCODRAFT_1465420</name>
</gene>
<keyword evidence="3" id="KW-1185">Reference proteome</keyword>
<protein>
    <recommendedName>
        <fullName evidence="4">Protein kinase domain-containing protein</fullName>
    </recommendedName>
</protein>
<evidence type="ECO:0000313" key="3">
    <source>
        <dbReference type="Proteomes" id="UP000193067"/>
    </source>
</evidence>
<reference evidence="2 3" key="1">
    <citation type="journal article" date="2015" name="Biotechnol. Biofuels">
        <title>Enhanced degradation of softwood versus hardwood by the white-rot fungus Pycnoporus coccineus.</title>
        <authorList>
            <person name="Couturier M."/>
            <person name="Navarro D."/>
            <person name="Chevret D."/>
            <person name="Henrissat B."/>
            <person name="Piumi F."/>
            <person name="Ruiz-Duenas F.J."/>
            <person name="Martinez A.T."/>
            <person name="Grigoriev I.V."/>
            <person name="Riley R."/>
            <person name="Lipzen A."/>
            <person name="Berrin J.G."/>
            <person name="Master E.R."/>
            <person name="Rosso M.N."/>
        </authorList>
    </citation>
    <scope>NUCLEOTIDE SEQUENCE [LARGE SCALE GENOMIC DNA]</scope>
    <source>
        <strain evidence="2 3">BRFM310</strain>
    </source>
</reference>
<dbReference type="Proteomes" id="UP000193067">
    <property type="component" value="Unassembled WGS sequence"/>
</dbReference>
<evidence type="ECO:0000313" key="2">
    <source>
        <dbReference type="EMBL" id="OSD04953.1"/>
    </source>
</evidence>
<organism evidence="2 3">
    <name type="scientific">Trametes coccinea (strain BRFM310)</name>
    <name type="common">Pycnoporus coccineus</name>
    <dbReference type="NCBI Taxonomy" id="1353009"/>
    <lineage>
        <taxon>Eukaryota</taxon>
        <taxon>Fungi</taxon>
        <taxon>Dikarya</taxon>
        <taxon>Basidiomycota</taxon>
        <taxon>Agaricomycotina</taxon>
        <taxon>Agaricomycetes</taxon>
        <taxon>Polyporales</taxon>
        <taxon>Polyporaceae</taxon>
        <taxon>Trametes</taxon>
    </lineage>
</organism>
<evidence type="ECO:0008006" key="4">
    <source>
        <dbReference type="Google" id="ProtNLM"/>
    </source>
</evidence>